<feature type="region of interest" description="Disordered" evidence="1">
    <location>
        <begin position="1370"/>
        <end position="1394"/>
    </location>
</feature>
<name>A0A2U9B5J9_SCOMX</name>
<feature type="region of interest" description="Disordered" evidence="1">
    <location>
        <begin position="1426"/>
        <end position="1482"/>
    </location>
</feature>
<evidence type="ECO:0000256" key="1">
    <source>
        <dbReference type="SAM" id="MobiDB-lite"/>
    </source>
</evidence>
<protein>
    <submittedName>
        <fullName evidence="2">Putative SCO-spondin-like</fullName>
    </submittedName>
</protein>
<feature type="compositionally biased region" description="Polar residues" evidence="1">
    <location>
        <begin position="1195"/>
        <end position="1204"/>
    </location>
</feature>
<gene>
    <name evidence="2" type="ORF">SMAX5B_013297</name>
</gene>
<evidence type="ECO:0000313" key="3">
    <source>
        <dbReference type="Proteomes" id="UP000246464"/>
    </source>
</evidence>
<keyword evidence="3" id="KW-1185">Reference proteome</keyword>
<dbReference type="Gene3D" id="2.10.50.10">
    <property type="entry name" value="Tumor Necrosis Factor Receptor, subunit A, domain 2"/>
    <property type="match status" value="3"/>
</dbReference>
<feature type="compositionally biased region" description="Basic and acidic residues" evidence="1">
    <location>
        <begin position="1205"/>
        <end position="1214"/>
    </location>
</feature>
<dbReference type="SMART" id="SM01411">
    <property type="entry name" value="Ephrin_rec_like"/>
    <property type="match status" value="13"/>
</dbReference>
<dbReference type="SUPFAM" id="SSF57184">
    <property type="entry name" value="Growth factor receptor domain"/>
    <property type="match status" value="4"/>
</dbReference>
<organism evidence="2 3">
    <name type="scientific">Scophthalmus maximus</name>
    <name type="common">Turbot</name>
    <name type="synonym">Psetta maxima</name>
    <dbReference type="NCBI Taxonomy" id="52904"/>
    <lineage>
        <taxon>Eukaryota</taxon>
        <taxon>Metazoa</taxon>
        <taxon>Chordata</taxon>
        <taxon>Craniata</taxon>
        <taxon>Vertebrata</taxon>
        <taxon>Euteleostomi</taxon>
        <taxon>Actinopterygii</taxon>
        <taxon>Neopterygii</taxon>
        <taxon>Teleostei</taxon>
        <taxon>Neoteleostei</taxon>
        <taxon>Acanthomorphata</taxon>
        <taxon>Carangaria</taxon>
        <taxon>Pleuronectiformes</taxon>
        <taxon>Pleuronectoidei</taxon>
        <taxon>Scophthalmidae</taxon>
        <taxon>Scophthalmus</taxon>
    </lineage>
</organism>
<dbReference type="InterPro" id="IPR009030">
    <property type="entry name" value="Growth_fac_rcpt_cys_sf"/>
</dbReference>
<dbReference type="EMBL" id="CP026245">
    <property type="protein sequence ID" value="AWO99018.1"/>
    <property type="molecule type" value="Genomic_DNA"/>
</dbReference>
<feature type="region of interest" description="Disordered" evidence="1">
    <location>
        <begin position="1195"/>
        <end position="1214"/>
    </location>
</feature>
<reference evidence="2 3" key="1">
    <citation type="submission" date="2017-12" db="EMBL/GenBank/DDBJ databases">
        <title>Integrating genomic resources of turbot (Scophthalmus maximus) in depth evaluation of genetic and physical mapping variation across individuals.</title>
        <authorList>
            <person name="Martinez P."/>
        </authorList>
    </citation>
    <scope>NUCLEOTIDE SEQUENCE [LARGE SCALE GENOMIC DNA]</scope>
</reference>
<dbReference type="PANTHER" id="PTHR47236">
    <property type="entry name" value="GENE, 32742-RELATED-RELATED"/>
    <property type="match status" value="1"/>
</dbReference>
<evidence type="ECO:0000313" key="2">
    <source>
        <dbReference type="EMBL" id="AWO99018.1"/>
    </source>
</evidence>
<proteinExistence type="predicted"/>
<dbReference type="PANTHER" id="PTHR47236:SF4">
    <property type="entry name" value="GENE 9195-RELATED"/>
    <property type="match status" value="1"/>
</dbReference>
<accession>A0A2U9B5J9</accession>
<feature type="compositionally biased region" description="Basic and acidic residues" evidence="1">
    <location>
        <begin position="1431"/>
        <end position="1446"/>
    </location>
</feature>
<dbReference type="Proteomes" id="UP000246464">
    <property type="component" value="Chromosome 3"/>
</dbReference>
<sequence length="1572" mass="168813">MGHLALLAQRGDNWVRQVGQPVKDVEKDASVLQGTSDPVPCPAGSLNPLEGQDELADCRECYAGKACTQVALKAPDVDCMQGFVCPPGSSKPNDPTNACPPGTLSNRTDLTDRSQCQQCPARYACLRGHFCPPGTMFPTQYKCPVGTWNSHSGMEAEIECRPCPQGWYCLAGSGAPTGRCSSGHYCPEGTAYGTQFPCPAGTYSMQMGNRHREDCLICPEGSFCQQGTSKPSPCPLSTFRRLKGGRRLEDCSACPAGYFCPHSATVNPRVCGTGSYSDEGSVECSPCLQGHYCSNETTSEEAMLSVMVCPPGFLCSQGLARDPQRSATLCPRGFYCPGGGLYCNTTGLSQPTGICDAGAEVCDDCPTGTYCLSGEGVQPCPAGHYCLGGGVEGILPCPPGTYSPHFGLSQVEQCLICPAGFYCEDWGLFEPTAPCQAGYYCLAGWFCVSLLPPGLHPSSALSTWNEDCQPCLPGYYCDTLGLSAPSGKCWEGFFCLGGADRPDPPFRDSRHTPFTTNEFGLRVVGHQNPVLLAAISQSLELPPHLTASPAPQGNTASVLEPRSQQVCPPGHYCHPRGRAEPSGQCAEGYYCPEGQSSDRPQLHICSVGHYCEKCATDSMPPRQLPAQTSQQSGLEDESQCRSCSPGFYCSETGLSAVSGPCLPGECLVCPAGEFCGSEGSVEPSGLCASGFLCLMGATVPNPTDNSTGSLCPPGIFCQKGKRAGDCWAGFYCGWGSSRADQALCPAGFFCPSGTPAPMHCPAGTFSSNEGNTHQDDCTTCTPGSYCQRLCEAGYYCPAGSSSPNSTDHQVLFLFSVPPVDGSHGYLCPAGHSCPVGSTRELPCEPGTYSLAPGAAHCTTCPQGTMCSSSATQEPSICPAGGVSTDSCSACPAGHYCSTEGLANPSGPCAAGFHCPFDFSSTTPYAFLCPKGHYCPEGSALALPCPTGEYQPNPGSDSCTMVPQPCPNGTYTHPNKGGLQEERECLPCPSGKFCRFAHVFPETGKYVFVDSAVPEWSMVVVVSEEGTECDPRASVFQPMSPAHLVRYGIVKQHRLNLLPDWELIAGSLSGLCDLEEFNVKTLYDKLEDQNLHIASQLARHRKDTQEFYRNICQQTETLKNVFDNMDHKKLSLLKELLAHNAMRDKLSDSGVGERDAQVHLQSAAPCLSDHDLSKLVSISPLFKTLHEIQQSLQSLSTAEPSQRLHNASERSVQENHDGQLIPTALDDLSPPHAAVFLFGCQVVQLLEKRPLFPSVLLLVAKSIPVSPSSSDEAMLAHCSGDFHFDATNQILYLSEAKLQHVGHFIAIVLQSMAHIASDLRNTSISSWSSSSLTSGQPRTQAQISCVEEEIDRLNESFLQLSMQLQKRAQMSSWHKERERSAGNHSARAMSTSNKPSLSCNGTVLLDLKRRYVLQRLRELQIILSHTRQCQRHGSESKDGTGGRKHTDSSSIQQGQREHYSTADGCCPTVGRQQDGMPAGQSRRQQTVLSEVLGNHKLEGHISDQQWSDSVQSNKPETRLDCQMPASQGQLHLNVPGIPEPNGQITIENTTAHTDTDNMWAPVDRKLDLNMDKC</sequence>